<comment type="subcellular location">
    <subcellularLocation>
        <location evidence="9">Nucleus</location>
    </subcellularLocation>
</comment>
<reference evidence="11 12" key="1">
    <citation type="submission" date="2018-02" db="EMBL/GenBank/DDBJ databases">
        <title>Draft genome sequences of Elsinoe sp., causing black scab on jojoba.</title>
        <authorList>
            <person name="Stodart B."/>
            <person name="Jeffress S."/>
            <person name="Ash G."/>
            <person name="Arun Chinnappa K."/>
        </authorList>
    </citation>
    <scope>NUCLEOTIDE SEQUENCE [LARGE SCALE GENOMIC DNA]</scope>
    <source>
        <strain evidence="11 12">Hillstone_2</strain>
    </source>
</reference>
<evidence type="ECO:0000256" key="7">
    <source>
        <dbReference type="ARBA" id="ARBA00022884"/>
    </source>
</evidence>
<feature type="binding site" evidence="9">
    <location>
        <begin position="180"/>
        <end position="181"/>
    </location>
    <ligand>
        <name>S-adenosyl-L-methionine</name>
        <dbReference type="ChEBI" id="CHEBI:59789"/>
    </ligand>
</feature>
<feature type="region of interest" description="Disordered" evidence="10">
    <location>
        <begin position="133"/>
        <end position="167"/>
    </location>
</feature>
<keyword evidence="8 9" id="KW-0539">Nucleus</keyword>
<dbReference type="InterPro" id="IPR029063">
    <property type="entry name" value="SAM-dependent_MTases_sf"/>
</dbReference>
<dbReference type="UniPathway" id="UPA00989"/>
<comment type="catalytic activity">
    <reaction evidence="1 9">
        <text>guanosine(46) in tRNA + S-adenosyl-L-methionine = N(7)-methylguanosine(46) in tRNA + S-adenosyl-L-homocysteine</text>
        <dbReference type="Rhea" id="RHEA:42708"/>
        <dbReference type="Rhea" id="RHEA-COMP:10188"/>
        <dbReference type="Rhea" id="RHEA-COMP:10189"/>
        <dbReference type="ChEBI" id="CHEBI:57856"/>
        <dbReference type="ChEBI" id="CHEBI:59789"/>
        <dbReference type="ChEBI" id="CHEBI:74269"/>
        <dbReference type="ChEBI" id="CHEBI:74480"/>
        <dbReference type="EC" id="2.1.1.33"/>
    </reaction>
</comment>
<feature type="active site" evidence="9">
    <location>
        <position position="203"/>
    </location>
</feature>
<keyword evidence="3 9" id="KW-0489">Methyltransferase</keyword>
<evidence type="ECO:0000256" key="8">
    <source>
        <dbReference type="ARBA" id="ARBA00023242"/>
    </source>
</evidence>
<feature type="binding site" evidence="9">
    <location>
        <position position="200"/>
    </location>
    <ligand>
        <name>S-adenosyl-L-methionine</name>
        <dbReference type="ChEBI" id="CHEBI:59789"/>
    </ligand>
</feature>
<evidence type="ECO:0000256" key="1">
    <source>
        <dbReference type="ARBA" id="ARBA00000142"/>
    </source>
</evidence>
<keyword evidence="4 9" id="KW-0808">Transferase</keyword>
<feature type="binding site" evidence="9">
    <location>
        <position position="90"/>
    </location>
    <ligand>
        <name>S-adenosyl-L-methionine</name>
        <dbReference type="ChEBI" id="CHEBI:59789"/>
    </ligand>
</feature>
<keyword evidence="2 9" id="KW-0820">tRNA-binding</keyword>
<feature type="region of interest" description="Disordered" evidence="10">
    <location>
        <begin position="1"/>
        <end position="25"/>
    </location>
</feature>
<dbReference type="GO" id="GO:0000049">
    <property type="term" value="F:tRNA binding"/>
    <property type="evidence" value="ECO:0007669"/>
    <property type="project" value="UniProtKB-UniRule"/>
</dbReference>
<gene>
    <name evidence="9" type="primary">TRM8</name>
    <name evidence="11" type="ORF">C1H76_3812</name>
</gene>
<evidence type="ECO:0000256" key="3">
    <source>
        <dbReference type="ARBA" id="ARBA00022603"/>
    </source>
</evidence>
<dbReference type="PROSITE" id="PS51625">
    <property type="entry name" value="SAM_MT_TRMB"/>
    <property type="match status" value="1"/>
</dbReference>
<evidence type="ECO:0000256" key="5">
    <source>
        <dbReference type="ARBA" id="ARBA00022691"/>
    </source>
</evidence>
<dbReference type="Proteomes" id="UP000308133">
    <property type="component" value="Unassembled WGS sequence"/>
</dbReference>
<sequence>MAGPANKRQKREHFAEKGELPKKKFYRQRAHANPFSDHALTYPASPNQMDWSSHYPSFIQDSNGTFSTTSSDEPAQPKPLTRPVEIADIGCGFGGLLFALSPRMPNTLIIGLEIRTSVTSYVQEKVKAIRNRAALPPAPSTPSGPDAAANPLNAPDTPSADAAPPPTANNYNNISALRANTMKFLPNFFHKGQLRSIFLCFPDPHFKARKHKARIVSQTLNAEYAYVLRPGGLVFTITDVRDLHEWIVGHFARSEGWERVDVTGVVEAAEKGQGGEVEEVEMVEGAPSQEEIEACVRLMMNETEEGKKVTRNKGSKFVAVFKRLEDPEWPE</sequence>
<accession>A0A4U7B6Y5</accession>
<dbReference type="GO" id="GO:0005634">
    <property type="term" value="C:nucleus"/>
    <property type="evidence" value="ECO:0007669"/>
    <property type="project" value="UniProtKB-SubCell"/>
</dbReference>
<dbReference type="AlphaFoldDB" id="A0A4U7B6Y5"/>
<dbReference type="Gene3D" id="3.40.50.150">
    <property type="entry name" value="Vaccinia Virus protein VP39"/>
    <property type="match status" value="1"/>
</dbReference>
<dbReference type="EMBL" id="PTQR01000050">
    <property type="protein sequence ID" value="TKX23874.1"/>
    <property type="molecule type" value="Genomic_DNA"/>
</dbReference>
<comment type="similarity">
    <text evidence="9">Belongs to the class I-like SAM-binding methyltransferase superfamily. TrmB family.</text>
</comment>
<keyword evidence="6 9" id="KW-0819">tRNA processing</keyword>
<feature type="compositionally biased region" description="Low complexity" evidence="10">
    <location>
        <begin position="145"/>
        <end position="167"/>
    </location>
</feature>
<comment type="pathway">
    <text evidence="9">tRNA modification; N(7)-methylguanine-tRNA biosynthesis.</text>
</comment>
<feature type="compositionally biased region" description="Basic and acidic residues" evidence="10">
    <location>
        <begin position="12"/>
        <end position="22"/>
    </location>
</feature>
<evidence type="ECO:0000256" key="10">
    <source>
        <dbReference type="SAM" id="MobiDB-lite"/>
    </source>
</evidence>
<dbReference type="SUPFAM" id="SSF53335">
    <property type="entry name" value="S-adenosyl-L-methionine-dependent methyltransferases"/>
    <property type="match status" value="1"/>
</dbReference>
<dbReference type="Pfam" id="PF02390">
    <property type="entry name" value="Methyltransf_4"/>
    <property type="match status" value="1"/>
</dbReference>
<feature type="binding site" evidence="9">
    <location>
        <begin position="113"/>
        <end position="114"/>
    </location>
    <ligand>
        <name>S-adenosyl-L-methionine</name>
        <dbReference type="ChEBI" id="CHEBI:59789"/>
    </ligand>
</feature>
<keyword evidence="5 9" id="KW-0949">S-adenosyl-L-methionine</keyword>
<dbReference type="HAMAP" id="MF_03055">
    <property type="entry name" value="tRNA_methyltr_TrmB_euk"/>
    <property type="match status" value="1"/>
</dbReference>
<dbReference type="InterPro" id="IPR003358">
    <property type="entry name" value="tRNA_(Gua-N-7)_MeTrfase_Trmb"/>
</dbReference>
<dbReference type="GO" id="GO:0043527">
    <property type="term" value="C:tRNA methyltransferase complex"/>
    <property type="evidence" value="ECO:0007669"/>
    <property type="project" value="TreeGrafter"/>
</dbReference>
<evidence type="ECO:0000256" key="9">
    <source>
        <dbReference type="HAMAP-Rule" id="MF_03055"/>
    </source>
</evidence>
<dbReference type="InterPro" id="IPR025763">
    <property type="entry name" value="Trm8_euk"/>
</dbReference>
<comment type="function">
    <text evidence="9">Catalyzes the formation of N(7)-methylguanine at position 46 (m7G46) in tRNA.</text>
</comment>
<name>A0A4U7B6Y5_9PEZI</name>
<comment type="caution">
    <text evidence="11">The sequence shown here is derived from an EMBL/GenBank/DDBJ whole genome shotgun (WGS) entry which is preliminary data.</text>
</comment>
<evidence type="ECO:0000313" key="11">
    <source>
        <dbReference type="EMBL" id="TKX23874.1"/>
    </source>
</evidence>
<evidence type="ECO:0000313" key="12">
    <source>
        <dbReference type="Proteomes" id="UP000308133"/>
    </source>
</evidence>
<evidence type="ECO:0000256" key="2">
    <source>
        <dbReference type="ARBA" id="ARBA00022555"/>
    </source>
</evidence>
<protein>
    <recommendedName>
        <fullName evidence="9">tRNA (guanine-N(7)-)-methyltransferase</fullName>
        <ecNumber evidence="9">2.1.1.33</ecNumber>
    </recommendedName>
    <alternativeName>
        <fullName evidence="9">Transfer RNA methyltransferase 8</fullName>
    </alternativeName>
    <alternativeName>
        <fullName evidence="9">tRNA (guanine(46)-N(7))-methyltransferase</fullName>
    </alternativeName>
    <alternativeName>
        <fullName evidence="9">tRNA(m7G46)-methyltransferase</fullName>
    </alternativeName>
</protein>
<evidence type="ECO:0000256" key="6">
    <source>
        <dbReference type="ARBA" id="ARBA00022694"/>
    </source>
</evidence>
<dbReference type="EC" id="2.1.1.33" evidence="9"/>
<comment type="subunit">
    <text evidence="9">Forms a complex with TRM82.</text>
</comment>
<proteinExistence type="inferred from homology"/>
<dbReference type="PANTHER" id="PTHR23417:SF16">
    <property type="entry name" value="TRNA (GUANINE-N(7)-)-METHYLTRANSFERASE"/>
    <property type="match status" value="1"/>
</dbReference>
<evidence type="ECO:0000256" key="4">
    <source>
        <dbReference type="ARBA" id="ARBA00022679"/>
    </source>
</evidence>
<keyword evidence="7 9" id="KW-0694">RNA-binding</keyword>
<dbReference type="PANTHER" id="PTHR23417">
    <property type="entry name" value="3-DEOXY-D-MANNO-OCTULOSONIC-ACID TRANSFERASE/TRNA GUANINE-N 7 - -METHYLTRANSFERASE"/>
    <property type="match status" value="1"/>
</dbReference>
<feature type="binding site" evidence="9">
    <location>
        <begin position="303"/>
        <end position="305"/>
    </location>
    <ligand>
        <name>S-adenosyl-L-methionine</name>
        <dbReference type="ChEBI" id="CHEBI:59789"/>
    </ligand>
</feature>
<dbReference type="GO" id="GO:0008176">
    <property type="term" value="F:tRNA (guanine(46)-N7)-methyltransferase activity"/>
    <property type="evidence" value="ECO:0007669"/>
    <property type="project" value="UniProtKB-UniRule"/>
</dbReference>
<organism evidence="11 12">
    <name type="scientific">Elsinoe australis</name>
    <dbReference type="NCBI Taxonomy" id="40998"/>
    <lineage>
        <taxon>Eukaryota</taxon>
        <taxon>Fungi</taxon>
        <taxon>Dikarya</taxon>
        <taxon>Ascomycota</taxon>
        <taxon>Pezizomycotina</taxon>
        <taxon>Dothideomycetes</taxon>
        <taxon>Dothideomycetidae</taxon>
        <taxon>Myriangiales</taxon>
        <taxon>Elsinoaceae</taxon>
        <taxon>Elsinoe</taxon>
    </lineage>
</organism>